<protein>
    <recommendedName>
        <fullName evidence="1">Cyclophilin-like domain-containing protein</fullName>
    </recommendedName>
</protein>
<evidence type="ECO:0000313" key="3">
    <source>
        <dbReference type="Proteomes" id="UP000321814"/>
    </source>
</evidence>
<evidence type="ECO:0000259" key="1">
    <source>
        <dbReference type="Pfam" id="PF18050"/>
    </source>
</evidence>
<evidence type="ECO:0000313" key="2">
    <source>
        <dbReference type="EMBL" id="TXK78041.1"/>
    </source>
</evidence>
<dbReference type="OrthoDB" id="5298378at2"/>
<sequence length="125" mass="13833">MSKIQKVYNIQIELDGAVISATLDDNPTVRDFIARLPLIVALKDYASTEKIGYLPDKLTTQNAPPGSTPVVGDISYYAPWGNLAIYYKNFAYSAELVRLGRISCGIEHLNFSGEKHATISLIHFN</sequence>
<dbReference type="InterPro" id="IPR041183">
    <property type="entry name" value="Cyclophilin-like"/>
</dbReference>
<dbReference type="SUPFAM" id="SSF50891">
    <property type="entry name" value="Cyclophilin-like"/>
    <property type="match status" value="1"/>
</dbReference>
<dbReference type="EMBL" id="VRLR01000015">
    <property type="protein sequence ID" value="TXK78041.1"/>
    <property type="molecule type" value="Genomic_DNA"/>
</dbReference>
<gene>
    <name evidence="2" type="ORF">FU839_17310</name>
</gene>
<comment type="caution">
    <text evidence="2">The sequence shown here is derived from an EMBL/GenBank/DDBJ whole genome shotgun (WGS) entry which is preliminary data.</text>
</comment>
<dbReference type="InterPro" id="IPR029000">
    <property type="entry name" value="Cyclophilin-like_dom_sf"/>
</dbReference>
<name>A0A5C8LL04_9GAMM</name>
<keyword evidence="3" id="KW-1185">Reference proteome</keyword>
<feature type="domain" description="Cyclophilin-like" evidence="1">
    <location>
        <begin position="12"/>
        <end position="119"/>
    </location>
</feature>
<dbReference type="Proteomes" id="UP000321814">
    <property type="component" value="Unassembled WGS sequence"/>
</dbReference>
<dbReference type="Pfam" id="PF18050">
    <property type="entry name" value="Cyclophil_like2"/>
    <property type="match status" value="1"/>
</dbReference>
<reference evidence="2 3" key="1">
    <citation type="submission" date="2019-08" db="EMBL/GenBank/DDBJ databases">
        <title>Draft genome analysis of Rheinheimera tangshanensis isolated from the roots of fresh rice plants (Oryza sativa).</title>
        <authorList>
            <person name="Yu Q."/>
            <person name="Qi Y."/>
            <person name="Zhang H."/>
            <person name="Pu J."/>
        </authorList>
    </citation>
    <scope>NUCLEOTIDE SEQUENCE [LARGE SCALE GENOMIC DNA]</scope>
    <source>
        <strain evidence="2 3">JA3-B52</strain>
    </source>
</reference>
<dbReference type="RefSeq" id="WP_147905369.1">
    <property type="nucleotide sequence ID" value="NZ_BAAAGC010000006.1"/>
</dbReference>
<dbReference type="AlphaFoldDB" id="A0A5C8LL04"/>
<proteinExistence type="predicted"/>
<organism evidence="2 3">
    <name type="scientific">Rheinheimera tangshanensis</name>
    <dbReference type="NCBI Taxonomy" id="400153"/>
    <lineage>
        <taxon>Bacteria</taxon>
        <taxon>Pseudomonadati</taxon>
        <taxon>Pseudomonadota</taxon>
        <taxon>Gammaproteobacteria</taxon>
        <taxon>Chromatiales</taxon>
        <taxon>Chromatiaceae</taxon>
        <taxon>Rheinheimera</taxon>
    </lineage>
</organism>
<accession>A0A5C8LL04</accession>
<dbReference type="Gene3D" id="2.40.100.20">
    <property type="match status" value="1"/>
</dbReference>